<dbReference type="InterPro" id="IPR013237">
    <property type="entry name" value="Phage_T7_Gp4_N"/>
</dbReference>
<dbReference type="Pfam" id="PF08273">
    <property type="entry name" value="Zn_Ribbon_Prim"/>
    <property type="match status" value="1"/>
</dbReference>
<name>A0AAE7VUL9_9CAUD</name>
<feature type="domain" description="DNA primase/helicase Gp4 N-terminal Bacteriophage T7-like" evidence="1">
    <location>
        <begin position="40"/>
        <end position="79"/>
    </location>
</feature>
<organism evidence="2 3">
    <name type="scientific">Escherichia phage JohannLBurckhardt</name>
    <dbReference type="NCBI Taxonomy" id="2851975"/>
    <lineage>
        <taxon>Viruses</taxon>
        <taxon>Duplodnaviria</taxon>
        <taxon>Heunggongvirae</taxon>
        <taxon>Uroviricota</taxon>
        <taxon>Caudoviricetes</taxon>
        <taxon>Drexlerviridae</taxon>
        <taxon>Tempevirinae</taxon>
        <taxon>Henuseptimavirus</taxon>
        <taxon>Henuseptimavirus johannburckhardt</taxon>
    </lineage>
</organism>
<proteinExistence type="predicted"/>
<evidence type="ECO:0000259" key="1">
    <source>
        <dbReference type="SMART" id="SM00778"/>
    </source>
</evidence>
<evidence type="ECO:0000313" key="2">
    <source>
        <dbReference type="EMBL" id="QXV81635.1"/>
    </source>
</evidence>
<dbReference type="GO" id="GO:0008270">
    <property type="term" value="F:zinc ion binding"/>
    <property type="evidence" value="ECO:0007669"/>
    <property type="project" value="InterPro"/>
</dbReference>
<protein>
    <submittedName>
        <fullName evidence="2">DNA primase</fullName>
    </submittedName>
</protein>
<dbReference type="SUPFAM" id="SSF57783">
    <property type="entry name" value="Zinc beta-ribbon"/>
    <property type="match status" value="1"/>
</dbReference>
<dbReference type="EMBL" id="MZ501085">
    <property type="protein sequence ID" value="QXV81635.1"/>
    <property type="molecule type" value="Genomic_DNA"/>
</dbReference>
<reference evidence="3" key="1">
    <citation type="journal article" date="2021" name="PLoS Biol.">
        <title>Systematic exploration of Escherichia coli phage-host interactions with the BASEL phage collection.</title>
        <authorList>
            <person name="Maffei E."/>
            <person name="Shaidullina A."/>
            <person name="Burkolter M."/>
            <person name="Heyer Y."/>
            <person name="Estermann F."/>
            <person name="Druelle V."/>
            <person name="Sauer P."/>
            <person name="Willi L."/>
            <person name="Michaelis S."/>
            <person name="Hilbi H."/>
            <person name="Thaler D.S."/>
            <person name="Harms A."/>
        </authorList>
    </citation>
    <scope>NUCLEOTIDE SEQUENCE [LARGE SCALE GENOMIC DNA]</scope>
    <source>
        <strain evidence="3">Bas11</strain>
    </source>
</reference>
<evidence type="ECO:0000313" key="3">
    <source>
        <dbReference type="Proteomes" id="UP000828706"/>
    </source>
</evidence>
<dbReference type="Proteomes" id="UP000828706">
    <property type="component" value="Segment"/>
</dbReference>
<accession>A0AAE7VUL9</accession>
<dbReference type="SMART" id="SM00778">
    <property type="entry name" value="Prim_Zn_Ribbon"/>
    <property type="match status" value="1"/>
</dbReference>
<dbReference type="GO" id="GO:0004386">
    <property type="term" value="F:helicase activity"/>
    <property type="evidence" value="ECO:0007669"/>
    <property type="project" value="InterPro"/>
</dbReference>
<gene>
    <name evidence="2" type="ORF">bas11_0031</name>
</gene>
<keyword evidence="3" id="KW-1185">Reference proteome</keyword>
<sequence>MQEVHPNMMFQKEDVLPYMKGMWRDALQSLCGLSNDVFNKKHQPCPHCGGKDRFRWTDKLSTDGDGGAVCNGCGSDSGIGWLMKLTGEPYSECINILGRFLGKVPQEYIVKANKRASRASGYSFGSQAPHENCVAVMERTKGVIKTHLSVFEGIAPPDDEMYSVGVKTLENGGDSLIHAIPCYLVHDDGLDDEMCNILMIDELGESVFYAKDYTRGSVAVTGKTDNTIYLCVDWVDAQHIHLSTGQEVWACFSSYNVEIVAHRYKGDRKMRVVCKSTDQDVIIAAEERGLDVMLPINDNFRQGIERKLYKPETLLPTR</sequence>